<keyword evidence="2" id="KW-1185">Reference proteome</keyword>
<sequence length="197" mass="22197">MRSLRRRTGDAVGLLFVFAFAVVRPSRFWPPKWMLRRIAASTEVRTEREAAAEGLLARVREIEAGVPWLRPLDVVIRDECMDVRGHHISLFGAGPPKKSMTCRMSAFIVFSPDRDPEDAVAEIRRTFPPPDGLSPGGISESLHWDTDERKVAAEVAHDALWARLTRRHGEKSLGQLRQENGALCVWALHGETYFTVV</sequence>
<reference evidence="1 2" key="1">
    <citation type="submission" date="2020-01" db="EMBL/GenBank/DDBJ databases">
        <title>Insect and environment-associated Actinomycetes.</title>
        <authorList>
            <person name="Currrie C."/>
            <person name="Chevrette M."/>
            <person name="Carlson C."/>
            <person name="Stubbendieck R."/>
            <person name="Wendt-Pienkowski E."/>
        </authorList>
    </citation>
    <scope>NUCLEOTIDE SEQUENCE [LARGE SCALE GENOMIC DNA]</scope>
    <source>
        <strain evidence="1 2">SID8189</strain>
    </source>
</reference>
<gene>
    <name evidence="1" type="ORF">G3I18_32225</name>
</gene>
<dbReference type="Proteomes" id="UP000471745">
    <property type="component" value="Unassembled WGS sequence"/>
</dbReference>
<organism evidence="1 2">
    <name type="scientific">Actinospica acidiphila</name>
    <dbReference type="NCBI Taxonomy" id="304899"/>
    <lineage>
        <taxon>Bacteria</taxon>
        <taxon>Bacillati</taxon>
        <taxon>Actinomycetota</taxon>
        <taxon>Actinomycetes</taxon>
        <taxon>Catenulisporales</taxon>
        <taxon>Actinospicaceae</taxon>
        <taxon>Actinospica</taxon>
    </lineage>
</organism>
<dbReference type="AlphaFoldDB" id="A0A9X5CR69"/>
<accession>A0A9X5CR69</accession>
<dbReference type="RefSeq" id="WP_163091550.1">
    <property type="nucleotide sequence ID" value="NZ_JAAGNA010001118.1"/>
</dbReference>
<proteinExistence type="predicted"/>
<dbReference type="EMBL" id="JAAGNA010001118">
    <property type="protein sequence ID" value="NEC53186.1"/>
    <property type="molecule type" value="Genomic_DNA"/>
</dbReference>
<comment type="caution">
    <text evidence="1">The sequence shown here is derived from an EMBL/GenBank/DDBJ whole genome shotgun (WGS) entry which is preliminary data.</text>
</comment>
<evidence type="ECO:0000313" key="2">
    <source>
        <dbReference type="Proteomes" id="UP000471745"/>
    </source>
</evidence>
<name>A0A9X5CR69_9ACTN</name>
<evidence type="ECO:0000313" key="1">
    <source>
        <dbReference type="EMBL" id="NEC53186.1"/>
    </source>
</evidence>
<protein>
    <submittedName>
        <fullName evidence="1">Uncharacterized protein</fullName>
    </submittedName>
</protein>